<feature type="repeat" description="NHL" evidence="2">
    <location>
        <begin position="235"/>
        <end position="279"/>
    </location>
</feature>
<dbReference type="SUPFAM" id="SSF101898">
    <property type="entry name" value="NHL repeat"/>
    <property type="match status" value="1"/>
</dbReference>
<dbReference type="Gene3D" id="2.120.10.30">
    <property type="entry name" value="TolB, C-terminal domain"/>
    <property type="match status" value="2"/>
</dbReference>
<evidence type="ECO:0000313" key="5">
    <source>
        <dbReference type="Proteomes" id="UP001165289"/>
    </source>
</evidence>
<dbReference type="InterPro" id="IPR001258">
    <property type="entry name" value="NHL_repeat"/>
</dbReference>
<evidence type="ECO:0000256" key="2">
    <source>
        <dbReference type="PROSITE-ProRule" id="PRU00504"/>
    </source>
</evidence>
<dbReference type="AlphaFoldDB" id="A0AAV7K8K5"/>
<feature type="repeat" description="NHL" evidence="2">
    <location>
        <begin position="369"/>
        <end position="410"/>
    </location>
</feature>
<dbReference type="GO" id="GO:0000209">
    <property type="term" value="P:protein polyubiquitination"/>
    <property type="evidence" value="ECO:0007669"/>
    <property type="project" value="TreeGrafter"/>
</dbReference>
<proteinExistence type="predicted"/>
<dbReference type="InterPro" id="IPR011042">
    <property type="entry name" value="6-blade_b-propeller_TolB-like"/>
</dbReference>
<dbReference type="PROSITE" id="PS51125">
    <property type="entry name" value="NHL"/>
    <property type="match status" value="3"/>
</dbReference>
<dbReference type="CDD" id="cd05819">
    <property type="entry name" value="NHL"/>
    <property type="match status" value="1"/>
</dbReference>
<dbReference type="Proteomes" id="UP001165289">
    <property type="component" value="Unassembled WGS sequence"/>
</dbReference>
<evidence type="ECO:0000256" key="1">
    <source>
        <dbReference type="ARBA" id="ARBA00022737"/>
    </source>
</evidence>
<keyword evidence="3" id="KW-0175">Coiled coil</keyword>
<protein>
    <submittedName>
        <fullName evidence="4">Zinc finger, C3HC4 type</fullName>
    </submittedName>
</protein>
<dbReference type="EMBL" id="JAKMXF010000133">
    <property type="protein sequence ID" value="KAI6656979.1"/>
    <property type="molecule type" value="Genomic_DNA"/>
</dbReference>
<feature type="coiled-coil region" evidence="3">
    <location>
        <begin position="41"/>
        <end position="109"/>
    </location>
</feature>
<dbReference type="PANTHER" id="PTHR24104:SF25">
    <property type="entry name" value="PROTEIN LIN-41"/>
    <property type="match status" value="1"/>
</dbReference>
<sequence length="410" mass="48022">MASVGKDNDEFLTQIESTRTELRDKFSKVYNLLKEKEEGLLIQLKEIEDSYLRENKRLSDEKKELLGTKEHLQTNIRRNRNQTTLQEMLSPLEDKLRKLENERDDDMQRIELIWEREGELESILEVLCSIRLSKVMDYNKSTPVLFGCKYRQNSVEPGEFNYPTAVKIHPRTNNMYVCDEARSRIQVFNMHCEFLFSFSENMNFPAGICFYNDKVYVTQFLGHKINVYSVKSNFITSVGRWGNKESQFDSPLGIDISESRKKLYICDRNNNRVQILNTDLSFNAFITGFRWPIDLRVVKEEIFILDRRNPCLHVYDHERKLIREFISFGYFSYQVSNTSHLCIDFRSNILMTDRTACCVLVFSRDGKLVQKFGNKGDNAGEFQSPRGIAIDSEGRIVVVSSNPNHCIQFF</sequence>
<keyword evidence="1" id="KW-0677">Repeat</keyword>
<gene>
    <name evidence="4" type="ORF">LOD99_16280</name>
</gene>
<evidence type="ECO:0000256" key="3">
    <source>
        <dbReference type="SAM" id="Coils"/>
    </source>
</evidence>
<dbReference type="GO" id="GO:0008270">
    <property type="term" value="F:zinc ion binding"/>
    <property type="evidence" value="ECO:0007669"/>
    <property type="project" value="UniProtKB-KW"/>
</dbReference>
<name>A0AAV7K8K5_9METZ</name>
<dbReference type="Pfam" id="PF01436">
    <property type="entry name" value="NHL"/>
    <property type="match status" value="1"/>
</dbReference>
<dbReference type="InterPro" id="IPR050952">
    <property type="entry name" value="TRIM-NHL_E3_ligases"/>
</dbReference>
<dbReference type="GO" id="GO:0043161">
    <property type="term" value="P:proteasome-mediated ubiquitin-dependent protein catabolic process"/>
    <property type="evidence" value="ECO:0007669"/>
    <property type="project" value="TreeGrafter"/>
</dbReference>
<reference evidence="4 5" key="1">
    <citation type="journal article" date="2023" name="BMC Biol.">
        <title>The compact genome of the sponge Oopsacas minuta (Hexactinellida) is lacking key metazoan core genes.</title>
        <authorList>
            <person name="Santini S."/>
            <person name="Schenkelaars Q."/>
            <person name="Jourda C."/>
            <person name="Duchesne M."/>
            <person name="Belahbib H."/>
            <person name="Rocher C."/>
            <person name="Selva M."/>
            <person name="Riesgo A."/>
            <person name="Vervoort M."/>
            <person name="Leys S.P."/>
            <person name="Kodjabachian L."/>
            <person name="Le Bivic A."/>
            <person name="Borchiellini C."/>
            <person name="Claverie J.M."/>
            <person name="Renard E."/>
        </authorList>
    </citation>
    <scope>NUCLEOTIDE SEQUENCE [LARGE SCALE GENOMIC DNA]</scope>
    <source>
        <strain evidence="4">SPO-2</strain>
    </source>
</reference>
<dbReference type="Pfam" id="PF17170">
    <property type="entry name" value="DUF5128"/>
    <property type="match status" value="1"/>
</dbReference>
<feature type="repeat" description="NHL" evidence="2">
    <location>
        <begin position="147"/>
        <end position="191"/>
    </location>
</feature>
<evidence type="ECO:0000313" key="4">
    <source>
        <dbReference type="EMBL" id="KAI6656979.1"/>
    </source>
</evidence>
<comment type="caution">
    <text evidence="4">The sequence shown here is derived from an EMBL/GenBank/DDBJ whole genome shotgun (WGS) entry which is preliminary data.</text>
</comment>
<dbReference type="GO" id="GO:0061630">
    <property type="term" value="F:ubiquitin protein ligase activity"/>
    <property type="evidence" value="ECO:0007669"/>
    <property type="project" value="TreeGrafter"/>
</dbReference>
<accession>A0AAV7K8K5</accession>
<dbReference type="PANTHER" id="PTHR24104">
    <property type="entry name" value="E3 UBIQUITIN-PROTEIN LIGASE NHLRC1-RELATED"/>
    <property type="match status" value="1"/>
</dbReference>
<keyword evidence="5" id="KW-1185">Reference proteome</keyword>
<organism evidence="4 5">
    <name type="scientific">Oopsacas minuta</name>
    <dbReference type="NCBI Taxonomy" id="111878"/>
    <lineage>
        <taxon>Eukaryota</taxon>
        <taxon>Metazoa</taxon>
        <taxon>Porifera</taxon>
        <taxon>Hexactinellida</taxon>
        <taxon>Hexasterophora</taxon>
        <taxon>Lyssacinosida</taxon>
        <taxon>Leucopsacidae</taxon>
        <taxon>Oopsacas</taxon>
    </lineage>
</organism>